<comment type="catalytic activity">
    <reaction evidence="1 6">
        <text>[phosphatase 2A protein]-C-terminal L-leucine + S-adenosyl-L-methionine = [phosphatase 2A protein]-C-terminal L-leucine methyl ester + S-adenosyl-L-homocysteine</text>
        <dbReference type="Rhea" id="RHEA:48544"/>
        <dbReference type="Rhea" id="RHEA-COMP:12134"/>
        <dbReference type="Rhea" id="RHEA-COMP:12135"/>
        <dbReference type="ChEBI" id="CHEBI:57856"/>
        <dbReference type="ChEBI" id="CHEBI:59789"/>
        <dbReference type="ChEBI" id="CHEBI:90516"/>
        <dbReference type="ChEBI" id="CHEBI:90517"/>
        <dbReference type="EC" id="2.1.1.233"/>
    </reaction>
</comment>
<dbReference type="Pfam" id="PF04072">
    <property type="entry name" value="LCM"/>
    <property type="match status" value="1"/>
</dbReference>
<dbReference type="PANTHER" id="PTHR13600:SF21">
    <property type="entry name" value="LEUCINE CARBOXYL METHYLTRANSFERASE 1"/>
    <property type="match status" value="1"/>
</dbReference>
<evidence type="ECO:0000256" key="7">
    <source>
        <dbReference type="PIRSR" id="PIRSR016305-1"/>
    </source>
</evidence>
<name>A2EY25_TRIV3</name>
<reference evidence="8" key="1">
    <citation type="submission" date="2006-10" db="EMBL/GenBank/DDBJ databases">
        <authorList>
            <person name="Amadeo P."/>
            <person name="Zhao Q."/>
            <person name="Wortman J."/>
            <person name="Fraser-Liggett C."/>
            <person name="Carlton J."/>
        </authorList>
    </citation>
    <scope>NUCLEOTIDE SEQUENCE</scope>
    <source>
        <strain evidence="8">G3</strain>
    </source>
</reference>
<dbReference type="VEuPathDB" id="TrichDB:TVAG_044530"/>
<dbReference type="KEGG" id="tva:4760273"/>
<dbReference type="InterPro" id="IPR029063">
    <property type="entry name" value="SAM-dependent_MTases_sf"/>
</dbReference>
<dbReference type="AlphaFoldDB" id="A2EY25"/>
<evidence type="ECO:0000256" key="6">
    <source>
        <dbReference type="PIRNR" id="PIRNR016305"/>
    </source>
</evidence>
<dbReference type="eggNOG" id="KOG2918">
    <property type="taxonomic scope" value="Eukaryota"/>
</dbReference>
<dbReference type="FunCoup" id="A2EY25">
    <property type="interactions" value="401"/>
</dbReference>
<dbReference type="VEuPathDB" id="TrichDB:TVAGG3_0300800"/>
<reference evidence="8" key="2">
    <citation type="journal article" date="2007" name="Science">
        <title>Draft genome sequence of the sexually transmitted pathogen Trichomonas vaginalis.</title>
        <authorList>
            <person name="Carlton J.M."/>
            <person name="Hirt R.P."/>
            <person name="Silva J.C."/>
            <person name="Delcher A.L."/>
            <person name="Schatz M."/>
            <person name="Zhao Q."/>
            <person name="Wortman J.R."/>
            <person name="Bidwell S.L."/>
            <person name="Alsmark U.C.M."/>
            <person name="Besteiro S."/>
            <person name="Sicheritz-Ponten T."/>
            <person name="Noel C.J."/>
            <person name="Dacks J.B."/>
            <person name="Foster P.G."/>
            <person name="Simillion C."/>
            <person name="Van de Peer Y."/>
            <person name="Miranda-Saavedra D."/>
            <person name="Barton G.J."/>
            <person name="Westrop G.D."/>
            <person name="Mueller S."/>
            <person name="Dessi D."/>
            <person name="Fiori P.L."/>
            <person name="Ren Q."/>
            <person name="Paulsen I."/>
            <person name="Zhang H."/>
            <person name="Bastida-Corcuera F.D."/>
            <person name="Simoes-Barbosa A."/>
            <person name="Brown M.T."/>
            <person name="Hayes R.D."/>
            <person name="Mukherjee M."/>
            <person name="Okumura C.Y."/>
            <person name="Schneider R."/>
            <person name="Smith A.J."/>
            <person name="Vanacova S."/>
            <person name="Villalvazo M."/>
            <person name="Haas B.J."/>
            <person name="Pertea M."/>
            <person name="Feldblyum T.V."/>
            <person name="Utterback T.R."/>
            <person name="Shu C.L."/>
            <person name="Osoegawa K."/>
            <person name="de Jong P.J."/>
            <person name="Hrdy I."/>
            <person name="Horvathova L."/>
            <person name="Zubacova Z."/>
            <person name="Dolezal P."/>
            <person name="Malik S.B."/>
            <person name="Logsdon J.M. Jr."/>
            <person name="Henze K."/>
            <person name="Gupta A."/>
            <person name="Wang C.C."/>
            <person name="Dunne R.L."/>
            <person name="Upcroft J.A."/>
            <person name="Upcroft P."/>
            <person name="White O."/>
            <person name="Salzberg S.L."/>
            <person name="Tang P."/>
            <person name="Chiu C.-H."/>
            <person name="Lee Y.-S."/>
            <person name="Embley T.M."/>
            <person name="Coombs G.H."/>
            <person name="Mottram J.C."/>
            <person name="Tachezy J."/>
            <person name="Fraser-Liggett C.M."/>
            <person name="Johnson P.J."/>
        </authorList>
    </citation>
    <scope>NUCLEOTIDE SEQUENCE [LARGE SCALE GENOMIC DNA]</scope>
    <source>
        <strain evidence="8">G3</strain>
    </source>
</reference>
<feature type="binding site" evidence="7">
    <location>
        <position position="84"/>
    </location>
    <ligand>
        <name>S-adenosyl-L-methionine</name>
        <dbReference type="ChEBI" id="CHEBI:59789"/>
    </ligand>
</feature>
<accession>A2EY25</accession>
<evidence type="ECO:0000313" key="8">
    <source>
        <dbReference type="EMBL" id="EAY02435.1"/>
    </source>
</evidence>
<dbReference type="GO" id="GO:0018423">
    <property type="term" value="F:protein C-terminal leucine carboxyl O-methyltransferase activity"/>
    <property type="evidence" value="ECO:0000318"/>
    <property type="project" value="GO_Central"/>
</dbReference>
<dbReference type="GO" id="GO:0032259">
    <property type="term" value="P:methylation"/>
    <property type="evidence" value="ECO:0007669"/>
    <property type="project" value="UniProtKB-KW"/>
</dbReference>
<evidence type="ECO:0000256" key="2">
    <source>
        <dbReference type="ARBA" id="ARBA00010703"/>
    </source>
</evidence>
<dbReference type="EC" id="2.1.1.233" evidence="6"/>
<keyword evidence="5 6" id="KW-0949">S-adenosyl-L-methionine</keyword>
<dbReference type="SMR" id="A2EY25"/>
<keyword evidence="4 6" id="KW-0808">Transferase</keyword>
<evidence type="ECO:0000256" key="5">
    <source>
        <dbReference type="ARBA" id="ARBA00022691"/>
    </source>
</evidence>
<comment type="similarity">
    <text evidence="2 6">Belongs to the methyltransferase superfamily. LCMT family.</text>
</comment>
<dbReference type="InParanoid" id="A2EY25"/>
<dbReference type="RefSeq" id="XP_001314693.1">
    <property type="nucleotide sequence ID" value="XM_001314660.1"/>
</dbReference>
<dbReference type="Gene3D" id="3.40.50.150">
    <property type="entry name" value="Vaccinia Virus protein VP39"/>
    <property type="match status" value="1"/>
</dbReference>
<dbReference type="PANTHER" id="PTHR13600">
    <property type="entry name" value="LEUCINE CARBOXYL METHYLTRANSFERASE"/>
    <property type="match status" value="1"/>
</dbReference>
<feature type="binding site" evidence="7">
    <location>
        <begin position="137"/>
        <end position="138"/>
    </location>
    <ligand>
        <name>S-adenosyl-L-methionine</name>
        <dbReference type="ChEBI" id="CHEBI:59789"/>
    </ligand>
</feature>
<gene>
    <name evidence="8" type="ORF">TVAG_044530</name>
</gene>
<proteinExistence type="inferred from homology"/>
<feature type="binding site" evidence="7">
    <location>
        <position position="59"/>
    </location>
    <ligand>
        <name>S-adenosyl-L-methionine</name>
        <dbReference type="ChEBI" id="CHEBI:59789"/>
    </ligand>
</feature>
<dbReference type="Proteomes" id="UP000001542">
    <property type="component" value="Unassembled WGS sequence"/>
</dbReference>
<dbReference type="InterPro" id="IPR007213">
    <property type="entry name" value="Ppm1/Ppm2/Tcmp"/>
</dbReference>
<dbReference type="PIRSF" id="PIRSF016305">
    <property type="entry name" value="LCM_mtfrase"/>
    <property type="match status" value="1"/>
</dbReference>
<evidence type="ECO:0000256" key="3">
    <source>
        <dbReference type="ARBA" id="ARBA00022603"/>
    </source>
</evidence>
<sequence length="293" mass="33700">MINVEGENATVEDTASEVIAFKMSAISKGYYSDKYMKYFAGDILYGSQLPHQNFGTFIRSYMIRYVVKSFFDKFGPKSQVVSLGSGFDTLYWRLRDENIQFSKFIEVDKQFVVAKKQKYLENQVFQPLDNYILCDLDLNLEESTNVLNTLLIPDLPTLFIDEFSLIYLQPQVIQRLLKFFAGKGAFISYGMTNLGDDFGDLIKEGFNDMGIPLYGADFAQSTEEFITKALDIGFECADAQNAVFVVKHKIPIEERKRISRLEYFDDPHEVDFILSHYAFYAAGSEYFIKDLLN</sequence>
<evidence type="ECO:0000313" key="9">
    <source>
        <dbReference type="Proteomes" id="UP000001542"/>
    </source>
</evidence>
<evidence type="ECO:0000256" key="4">
    <source>
        <dbReference type="ARBA" id="ARBA00022679"/>
    </source>
</evidence>
<dbReference type="InterPro" id="IPR016651">
    <property type="entry name" value="LCMT1"/>
</dbReference>
<dbReference type="OrthoDB" id="203237at2759"/>
<organism evidence="8 9">
    <name type="scientific">Trichomonas vaginalis (strain ATCC PRA-98 / G3)</name>
    <dbReference type="NCBI Taxonomy" id="412133"/>
    <lineage>
        <taxon>Eukaryota</taxon>
        <taxon>Metamonada</taxon>
        <taxon>Parabasalia</taxon>
        <taxon>Trichomonadida</taxon>
        <taxon>Trichomonadidae</taxon>
        <taxon>Trichomonas</taxon>
    </lineage>
</organism>
<dbReference type="EMBL" id="DS113536">
    <property type="protein sequence ID" value="EAY02435.1"/>
    <property type="molecule type" value="Genomic_DNA"/>
</dbReference>
<evidence type="ECO:0000256" key="1">
    <source>
        <dbReference type="ARBA" id="ARBA00000724"/>
    </source>
</evidence>
<dbReference type="SUPFAM" id="SSF53335">
    <property type="entry name" value="S-adenosyl-L-methionine-dependent methyltransferases"/>
    <property type="match status" value="1"/>
</dbReference>
<protein>
    <recommendedName>
        <fullName evidence="6">Leucine carboxyl methyltransferase 1</fullName>
        <ecNumber evidence="6">2.1.1.233</ecNumber>
    </recommendedName>
</protein>
<dbReference type="STRING" id="5722.A2EY25"/>
<keyword evidence="3 6" id="KW-0489">Methyltransferase</keyword>
<comment type="function">
    <text evidence="6">Methylates the carboxyl group of the C-terminal leucine residue of protein phosphatase 2A catalytic subunits to form alpha-leucine ester residues.</text>
</comment>
<feature type="binding site" evidence="7">
    <location>
        <position position="162"/>
    </location>
    <ligand>
        <name>S-adenosyl-L-methionine</name>
        <dbReference type="ChEBI" id="CHEBI:59789"/>
    </ligand>
</feature>
<keyword evidence="9" id="KW-1185">Reference proteome</keyword>